<dbReference type="Proteomes" id="UP000319432">
    <property type="component" value="Chromosome"/>
</dbReference>
<keyword evidence="3" id="KW-1185">Reference proteome</keyword>
<protein>
    <submittedName>
        <fullName evidence="2">Uncharacterized protein</fullName>
    </submittedName>
</protein>
<sequence>MILFAGKNRWRTSKNRKEKAKRQKKAKKRIKPKMRKAKNLRNHSQCNTHITMQGRKMLLTFTFHPIRVLVISRRFLARKNGVLGSNRDKELVHLVIKRCTWDQ</sequence>
<name>A0A518VDJ1_BRELA</name>
<evidence type="ECO:0000256" key="1">
    <source>
        <dbReference type="SAM" id="MobiDB-lite"/>
    </source>
</evidence>
<dbReference type="AlphaFoldDB" id="A0A518VDJ1"/>
<feature type="region of interest" description="Disordered" evidence="1">
    <location>
        <begin position="1"/>
        <end position="44"/>
    </location>
</feature>
<evidence type="ECO:0000313" key="2">
    <source>
        <dbReference type="EMBL" id="QDX95065.1"/>
    </source>
</evidence>
<gene>
    <name evidence="2" type="ORF">EEL30_23890</name>
</gene>
<organism evidence="2 3">
    <name type="scientific">Brevibacillus laterosporus</name>
    <name type="common">Bacillus laterosporus</name>
    <dbReference type="NCBI Taxonomy" id="1465"/>
    <lineage>
        <taxon>Bacteria</taxon>
        <taxon>Bacillati</taxon>
        <taxon>Bacillota</taxon>
        <taxon>Bacilli</taxon>
        <taxon>Bacillales</taxon>
        <taxon>Paenibacillaceae</taxon>
        <taxon>Brevibacillus</taxon>
    </lineage>
</organism>
<accession>A0A518VDJ1</accession>
<evidence type="ECO:0000313" key="3">
    <source>
        <dbReference type="Proteomes" id="UP000319432"/>
    </source>
</evidence>
<reference evidence="2 3" key="1">
    <citation type="submission" date="2018-11" db="EMBL/GenBank/DDBJ databases">
        <title>Phylogenetic determinants of toxin gene distribution in genomes of Brevibacillus laterosporus.</title>
        <authorList>
            <person name="Glare T.R."/>
            <person name="Durrant A."/>
            <person name="Berry C."/>
            <person name="Palma L."/>
            <person name="Ormskirk M."/>
            <person name="Cox M.O."/>
        </authorList>
    </citation>
    <scope>NUCLEOTIDE SEQUENCE [LARGE SCALE GENOMIC DNA]</scope>
    <source>
        <strain evidence="2 3">1821L</strain>
    </source>
</reference>
<dbReference type="EMBL" id="CP033464">
    <property type="protein sequence ID" value="QDX95065.1"/>
    <property type="molecule type" value="Genomic_DNA"/>
</dbReference>
<proteinExistence type="predicted"/>
<feature type="compositionally biased region" description="Basic residues" evidence="1">
    <location>
        <begin position="8"/>
        <end position="41"/>
    </location>
</feature>